<dbReference type="EMBL" id="CM042012">
    <property type="protein sequence ID" value="KAI3751380.1"/>
    <property type="molecule type" value="Genomic_DNA"/>
</dbReference>
<reference evidence="1 2" key="2">
    <citation type="journal article" date="2022" name="Mol. Ecol. Resour.">
        <title>The genomes of chicory, endive, great burdock and yacon provide insights into Asteraceae paleo-polyploidization history and plant inulin production.</title>
        <authorList>
            <person name="Fan W."/>
            <person name="Wang S."/>
            <person name="Wang H."/>
            <person name="Wang A."/>
            <person name="Jiang F."/>
            <person name="Liu H."/>
            <person name="Zhao H."/>
            <person name="Xu D."/>
            <person name="Zhang Y."/>
        </authorList>
    </citation>
    <scope>NUCLEOTIDE SEQUENCE [LARGE SCALE GENOMIC DNA]</scope>
    <source>
        <strain evidence="2">cv. Punajuju</strain>
        <tissue evidence="1">Leaves</tissue>
    </source>
</reference>
<name>A0ACB9DXV1_CICIN</name>
<keyword evidence="2" id="KW-1185">Reference proteome</keyword>
<organism evidence="1 2">
    <name type="scientific">Cichorium intybus</name>
    <name type="common">Chicory</name>
    <dbReference type="NCBI Taxonomy" id="13427"/>
    <lineage>
        <taxon>Eukaryota</taxon>
        <taxon>Viridiplantae</taxon>
        <taxon>Streptophyta</taxon>
        <taxon>Embryophyta</taxon>
        <taxon>Tracheophyta</taxon>
        <taxon>Spermatophyta</taxon>
        <taxon>Magnoliopsida</taxon>
        <taxon>eudicotyledons</taxon>
        <taxon>Gunneridae</taxon>
        <taxon>Pentapetalae</taxon>
        <taxon>asterids</taxon>
        <taxon>campanulids</taxon>
        <taxon>Asterales</taxon>
        <taxon>Asteraceae</taxon>
        <taxon>Cichorioideae</taxon>
        <taxon>Cichorieae</taxon>
        <taxon>Cichoriinae</taxon>
        <taxon>Cichorium</taxon>
    </lineage>
</organism>
<reference evidence="2" key="1">
    <citation type="journal article" date="2022" name="Mol. Ecol. Resour.">
        <title>The genomes of chicory, endive, great burdock and yacon provide insights into Asteraceae palaeo-polyploidization history and plant inulin production.</title>
        <authorList>
            <person name="Fan W."/>
            <person name="Wang S."/>
            <person name="Wang H."/>
            <person name="Wang A."/>
            <person name="Jiang F."/>
            <person name="Liu H."/>
            <person name="Zhao H."/>
            <person name="Xu D."/>
            <person name="Zhang Y."/>
        </authorList>
    </citation>
    <scope>NUCLEOTIDE SEQUENCE [LARGE SCALE GENOMIC DNA]</scope>
    <source>
        <strain evidence="2">cv. Punajuju</strain>
    </source>
</reference>
<evidence type="ECO:0000313" key="1">
    <source>
        <dbReference type="EMBL" id="KAI3751380.1"/>
    </source>
</evidence>
<gene>
    <name evidence="1" type="ORF">L2E82_22464</name>
</gene>
<sequence>MQPVDDAGMFSGDWFDPPPPIAVVDVVCAYDPSPPISYSLDDRRHELQRRWGRLPEKATEAIDSEESQWVETLVSC</sequence>
<protein>
    <submittedName>
        <fullName evidence="1">Uncharacterized protein</fullName>
    </submittedName>
</protein>
<dbReference type="Proteomes" id="UP001055811">
    <property type="component" value="Linkage Group LG04"/>
</dbReference>
<comment type="caution">
    <text evidence="1">The sequence shown here is derived from an EMBL/GenBank/DDBJ whole genome shotgun (WGS) entry which is preliminary data.</text>
</comment>
<evidence type="ECO:0000313" key="2">
    <source>
        <dbReference type="Proteomes" id="UP001055811"/>
    </source>
</evidence>
<proteinExistence type="predicted"/>
<accession>A0ACB9DXV1</accession>